<dbReference type="AlphaFoldDB" id="A0A1V9FE86"/>
<dbReference type="STRING" id="550983.A4R26_05430"/>
<keyword evidence="2" id="KW-1185">Reference proteome</keyword>
<sequence length="269" mass="30457">MNYAKVLDAALTMFPRKVKVTCIDGVSGQPIGRYKVLLHHLPNVFNKPITLTIEGNEWRVIKASPVHSDEFSIFRKLTLHVLNKEQEQQSTLGHNVPTRHASIPATTPTAYYEQFTVHLQPTDWLQMEFLPAAELPLIQEEVALIAPVLLPENGLNPLLGYETPHVRHQTAHLGVDIPFDAFCAAIQVNKKGNIRIEGHEYVQNGFALQSDNYEYYGTVVNNRITHLSLTGFDSVDDEFFRLVTTWELVLVKWVECSITTVQPDITEET</sequence>
<protein>
    <submittedName>
        <fullName evidence="1">Uncharacterized protein</fullName>
    </submittedName>
</protein>
<dbReference type="OrthoDB" id="646444at2"/>
<dbReference type="EMBL" id="LWBP01000199">
    <property type="protein sequence ID" value="OQP56601.1"/>
    <property type="molecule type" value="Genomic_DNA"/>
</dbReference>
<evidence type="ECO:0000313" key="2">
    <source>
        <dbReference type="Proteomes" id="UP000192276"/>
    </source>
</evidence>
<dbReference type="RefSeq" id="WP_081168841.1">
    <property type="nucleotide sequence ID" value="NZ_LWBP01000199.1"/>
</dbReference>
<reference evidence="2" key="1">
    <citation type="submission" date="2016-04" db="EMBL/GenBank/DDBJ databases">
        <authorList>
            <person name="Chen L."/>
            <person name="Zhuang W."/>
            <person name="Wang G."/>
        </authorList>
    </citation>
    <scope>NUCLEOTIDE SEQUENCE [LARGE SCALE GENOMIC DNA]</scope>
    <source>
        <strain evidence="2">208</strain>
    </source>
</reference>
<name>A0A1V9FE86_9BACT</name>
<accession>A0A1V9FE86</accession>
<proteinExistence type="predicted"/>
<dbReference type="Proteomes" id="UP000192276">
    <property type="component" value="Unassembled WGS sequence"/>
</dbReference>
<evidence type="ECO:0000313" key="1">
    <source>
        <dbReference type="EMBL" id="OQP56601.1"/>
    </source>
</evidence>
<organism evidence="1 2">
    <name type="scientific">Niastella populi</name>
    <dbReference type="NCBI Taxonomy" id="550983"/>
    <lineage>
        <taxon>Bacteria</taxon>
        <taxon>Pseudomonadati</taxon>
        <taxon>Bacteroidota</taxon>
        <taxon>Chitinophagia</taxon>
        <taxon>Chitinophagales</taxon>
        <taxon>Chitinophagaceae</taxon>
        <taxon>Niastella</taxon>
    </lineage>
</organism>
<gene>
    <name evidence="1" type="ORF">A4R26_05430</name>
</gene>
<comment type="caution">
    <text evidence="1">The sequence shown here is derived from an EMBL/GenBank/DDBJ whole genome shotgun (WGS) entry which is preliminary data.</text>
</comment>